<keyword evidence="4" id="KW-0560">Oxidoreductase</keyword>
<keyword evidence="3" id="KW-0274">FAD</keyword>
<dbReference type="HOGENOM" id="CLU_021377_1_2_1"/>
<dbReference type="PRINTS" id="PR00368">
    <property type="entry name" value="FADPNR"/>
</dbReference>
<evidence type="ECO:0000256" key="3">
    <source>
        <dbReference type="ARBA" id="ARBA00022827"/>
    </source>
</evidence>
<organism evidence="9 10">
    <name type="scientific">Gibberella fujikuroi (strain CBS 195.34 / IMI 58289 / NRRL A-6831)</name>
    <name type="common">Bakanae and foot rot disease fungus</name>
    <name type="synonym">Fusarium fujikuroi</name>
    <dbReference type="NCBI Taxonomy" id="1279085"/>
    <lineage>
        <taxon>Eukaryota</taxon>
        <taxon>Fungi</taxon>
        <taxon>Dikarya</taxon>
        <taxon>Ascomycota</taxon>
        <taxon>Pezizomycotina</taxon>
        <taxon>Sordariomycetes</taxon>
        <taxon>Hypocreomycetidae</taxon>
        <taxon>Hypocreales</taxon>
        <taxon>Nectriaceae</taxon>
        <taxon>Fusarium</taxon>
        <taxon>Fusarium fujikuroi species complex</taxon>
    </lineage>
</organism>
<comment type="similarity">
    <text evidence="1">Belongs to the NADH dehydrogenase family.</text>
</comment>
<evidence type="ECO:0000313" key="9">
    <source>
        <dbReference type="EMBL" id="CCT65172.1"/>
    </source>
</evidence>
<feature type="region of interest" description="Disordered" evidence="6">
    <location>
        <begin position="152"/>
        <end position="199"/>
    </location>
</feature>
<sequence>MASSRLLRSFWQSLARPRSRFLICRDVAVASSTSLSTAARPANTPQHNQGTTDNSEIKATYTEGRKKRERVVVLGSGWAGYALVRNLDPAKYERIIISPRSYFVFTPLLASTSVGTLEFRSILEPVRRLQPDRFHQGWADDVDFTNRTIRVETNPDADEINSRTLPPATQSSPHNDGRDSGSSAVSVIQTPSSGSVKETLTKRKGEMITVPYDKLIFAVGAYSQTFGIPGAREHANFLRDVGDARSIRLRILQCFERAELPSTTDEQRRKLLHFAVVGGGPTGIEFAAELHDLIHDDLARIYPDLMPFVGITVYDIAPKILPMFDKKLSSYTIDTFRRQGIHIKTQHHLQSICPDEDGKGGLKIKIQEYDDEVGAGIVVWSTGLMQNPLVARLVEYRLVEQDIRAPVTPEEQQLCKQQTWHIVKAEKSGGLVVDDHLRVRVSTGSAQAIDSKSGHSAPNDILPEVYAIGDCAVMEREALPATAQVASQQAKYLAKALNKYGSCEAVGNKSKPFLFLNLGTIAYIGSWRAIAQSSSEGLTGRLAWVLWRGAYITRSMSIRNKIMVLVHWIMTWLFGRDISRF</sequence>
<dbReference type="InterPro" id="IPR023753">
    <property type="entry name" value="FAD/NAD-binding_dom"/>
</dbReference>
<evidence type="ECO:0000256" key="6">
    <source>
        <dbReference type="SAM" id="MobiDB-lite"/>
    </source>
</evidence>
<evidence type="ECO:0000259" key="7">
    <source>
        <dbReference type="Pfam" id="PF07992"/>
    </source>
</evidence>
<evidence type="ECO:0000256" key="4">
    <source>
        <dbReference type="ARBA" id="ARBA00023002"/>
    </source>
</evidence>
<keyword evidence="10" id="KW-1185">Reference proteome</keyword>
<gene>
    <name evidence="9" type="ORF">FFUJ_02092</name>
</gene>
<dbReference type="Proteomes" id="UP000016800">
    <property type="component" value="Chromosome III"/>
</dbReference>
<dbReference type="VEuPathDB" id="FungiDB:FFUJ_02092"/>
<dbReference type="AlphaFoldDB" id="S0DUW0"/>
<accession>S0DUW0</accession>
<dbReference type="GO" id="GO:0005739">
    <property type="term" value="C:mitochondrion"/>
    <property type="evidence" value="ECO:0007669"/>
    <property type="project" value="UniProtKB-ARBA"/>
</dbReference>
<feature type="domain" description="External alternative NADH-ubiquinone oxidoreductase-like C-terminal" evidence="8">
    <location>
        <begin position="518"/>
        <end position="577"/>
    </location>
</feature>
<name>S0DUW0_GIBF5</name>
<keyword evidence="5" id="KW-0520">NAD</keyword>
<feature type="region of interest" description="Disordered" evidence="6">
    <location>
        <begin position="35"/>
        <end position="56"/>
    </location>
</feature>
<dbReference type="SUPFAM" id="SSF51905">
    <property type="entry name" value="FAD/NAD(P)-binding domain"/>
    <property type="match status" value="1"/>
</dbReference>
<dbReference type="Pfam" id="PF07992">
    <property type="entry name" value="Pyr_redox_2"/>
    <property type="match status" value="1"/>
</dbReference>
<proteinExistence type="inferred from homology"/>
<evidence type="ECO:0000313" key="10">
    <source>
        <dbReference type="Proteomes" id="UP000016800"/>
    </source>
</evidence>
<dbReference type="GO" id="GO:0003954">
    <property type="term" value="F:NADH dehydrogenase activity"/>
    <property type="evidence" value="ECO:0007669"/>
    <property type="project" value="InterPro"/>
</dbReference>
<feature type="compositionally biased region" description="Polar residues" evidence="6">
    <location>
        <begin position="162"/>
        <end position="198"/>
    </location>
</feature>
<dbReference type="InterPro" id="IPR054585">
    <property type="entry name" value="NDH2-like_C"/>
</dbReference>
<dbReference type="GeneID" id="35395575"/>
<evidence type="ECO:0000256" key="1">
    <source>
        <dbReference type="ARBA" id="ARBA00005272"/>
    </source>
</evidence>
<dbReference type="Pfam" id="PF22366">
    <property type="entry name" value="NDH2_C"/>
    <property type="match status" value="1"/>
</dbReference>
<evidence type="ECO:0000256" key="5">
    <source>
        <dbReference type="ARBA" id="ARBA00023027"/>
    </source>
</evidence>
<keyword evidence="2" id="KW-0285">Flavoprotein</keyword>
<dbReference type="InterPro" id="IPR045024">
    <property type="entry name" value="NDH-2"/>
</dbReference>
<reference evidence="10" key="1">
    <citation type="journal article" date="2013" name="PLoS Pathog.">
        <title>Deciphering the cryptic genome: genome-wide analyses of the rice pathogen Fusarium fujikuroi reveal complex regulation of secondary metabolism and novel metabolites.</title>
        <authorList>
            <person name="Wiemann P."/>
            <person name="Sieber C.M."/>
            <person name="von Bargen K.W."/>
            <person name="Studt L."/>
            <person name="Niehaus E.M."/>
            <person name="Espino J.J."/>
            <person name="Huss K."/>
            <person name="Michielse C.B."/>
            <person name="Albermann S."/>
            <person name="Wagner D."/>
            <person name="Bergner S.V."/>
            <person name="Connolly L.R."/>
            <person name="Fischer A."/>
            <person name="Reuter G."/>
            <person name="Kleigrewe K."/>
            <person name="Bald T."/>
            <person name="Wingfield B.D."/>
            <person name="Ophir R."/>
            <person name="Freeman S."/>
            <person name="Hippler M."/>
            <person name="Smith K.M."/>
            <person name="Brown D.W."/>
            <person name="Proctor R.H."/>
            <person name="Munsterkotter M."/>
            <person name="Freitag M."/>
            <person name="Humpf H.U."/>
            <person name="Guldener U."/>
            <person name="Tudzynski B."/>
        </authorList>
    </citation>
    <scope>NUCLEOTIDE SEQUENCE [LARGE SCALE GENOMIC DNA]</scope>
    <source>
        <strain evidence="10">CBS 195.34 / IMI 58289 / NRRL A-6831</strain>
    </source>
</reference>
<feature type="domain" description="FAD/NAD(P)-binding" evidence="7">
    <location>
        <begin position="70"/>
        <end position="391"/>
    </location>
</feature>
<evidence type="ECO:0000259" key="8">
    <source>
        <dbReference type="Pfam" id="PF22366"/>
    </source>
</evidence>
<feature type="compositionally biased region" description="Polar residues" evidence="6">
    <location>
        <begin position="43"/>
        <end position="54"/>
    </location>
</feature>
<dbReference type="RefSeq" id="XP_023427253.1">
    <property type="nucleotide sequence ID" value="XM_023573783.1"/>
</dbReference>
<dbReference type="Gene3D" id="3.50.50.100">
    <property type="match status" value="1"/>
</dbReference>
<dbReference type="PANTHER" id="PTHR43706:SF17">
    <property type="entry name" value="NADH DEHYDROGENASE (EUROFUNG)"/>
    <property type="match status" value="1"/>
</dbReference>
<dbReference type="PANTHER" id="PTHR43706">
    <property type="entry name" value="NADH DEHYDROGENASE"/>
    <property type="match status" value="1"/>
</dbReference>
<dbReference type="STRING" id="1279085.S0DUW0"/>
<evidence type="ECO:0000256" key="2">
    <source>
        <dbReference type="ARBA" id="ARBA00022630"/>
    </source>
</evidence>
<dbReference type="EMBL" id="HF679025">
    <property type="protein sequence ID" value="CCT65172.1"/>
    <property type="molecule type" value="Genomic_DNA"/>
</dbReference>
<dbReference type="InterPro" id="IPR036188">
    <property type="entry name" value="FAD/NAD-bd_sf"/>
</dbReference>
<protein>
    <submittedName>
        <fullName evidence="9">Related to mitochondrial cytosolically directed NADH dehydrogenase</fullName>
    </submittedName>
</protein>